<dbReference type="GO" id="GO:0004519">
    <property type="term" value="F:endonuclease activity"/>
    <property type="evidence" value="ECO:0007669"/>
    <property type="project" value="UniProtKB-KW"/>
</dbReference>
<dbReference type="InterPro" id="IPR005135">
    <property type="entry name" value="Endo/exonuclease/phosphatase"/>
</dbReference>
<dbReference type="GO" id="GO:0004527">
    <property type="term" value="F:exonuclease activity"/>
    <property type="evidence" value="ECO:0007669"/>
    <property type="project" value="UniProtKB-KW"/>
</dbReference>
<feature type="transmembrane region" description="Helical" evidence="1">
    <location>
        <begin position="41"/>
        <end position="61"/>
    </location>
</feature>
<evidence type="ECO:0000256" key="1">
    <source>
        <dbReference type="SAM" id="Phobius"/>
    </source>
</evidence>
<keyword evidence="1" id="KW-0812">Transmembrane</keyword>
<dbReference type="EMBL" id="JACIEQ010000002">
    <property type="protein sequence ID" value="MBB4022015.1"/>
    <property type="molecule type" value="Genomic_DNA"/>
</dbReference>
<keyword evidence="3" id="KW-0269">Exonuclease</keyword>
<keyword evidence="1" id="KW-0472">Membrane</keyword>
<gene>
    <name evidence="3" type="ORF">GGR17_001824</name>
</gene>
<dbReference type="SUPFAM" id="SSF56219">
    <property type="entry name" value="DNase I-like"/>
    <property type="match status" value="1"/>
</dbReference>
<keyword evidence="1" id="KW-1133">Transmembrane helix</keyword>
<evidence type="ECO:0000313" key="3">
    <source>
        <dbReference type="EMBL" id="MBB4022015.1"/>
    </source>
</evidence>
<keyword evidence="3" id="KW-0378">Hydrolase</keyword>
<evidence type="ECO:0000313" key="4">
    <source>
        <dbReference type="Proteomes" id="UP000585681"/>
    </source>
</evidence>
<dbReference type="AlphaFoldDB" id="A0A840C9B2"/>
<comment type="caution">
    <text evidence="3">The sequence shown here is derived from an EMBL/GenBank/DDBJ whole genome shotgun (WGS) entry which is preliminary data.</text>
</comment>
<dbReference type="InterPro" id="IPR036691">
    <property type="entry name" value="Endo/exonu/phosph_ase_sf"/>
</dbReference>
<protein>
    <submittedName>
        <fullName evidence="3">Endonuclease/exonuclease/phosphatase (EEP) superfamily protein YafD</fullName>
    </submittedName>
</protein>
<sequence length="296" mass="31564">MRQDRRLIGMGRVMIYALAAAVFVTLGLSFAGALHPLGDSLAVFRLPLAGLAALLCALIWLSGLRRAALAGLALLALAEVPVLQSYLRAGAGHDFTLYQKNLYARPADRQAQIADIAAVAPDFLTLQETVPSNRHVLASLKEQLPTQLDCAEPGQSGVALASRFPAIPGSAICAQRLAALQLNTPKGAVWLVSMHLHWPWPHEQAEQLAGLLPVLRGLEGPVIVAGDFNMVPWSHTVRQVARATDGTRAGPVRGSYDLFHFMPIAIDHVLAPGGGVNRLRGKLGSDHRGLVAHVAL</sequence>
<organism evidence="3 4">
    <name type="scientific">Actibacterium naphthalenivorans</name>
    <dbReference type="NCBI Taxonomy" id="1614693"/>
    <lineage>
        <taxon>Bacteria</taxon>
        <taxon>Pseudomonadati</taxon>
        <taxon>Pseudomonadota</taxon>
        <taxon>Alphaproteobacteria</taxon>
        <taxon>Rhodobacterales</taxon>
        <taxon>Roseobacteraceae</taxon>
        <taxon>Actibacterium</taxon>
    </lineage>
</organism>
<dbReference type="Pfam" id="PF03372">
    <property type="entry name" value="Exo_endo_phos"/>
    <property type="match status" value="1"/>
</dbReference>
<keyword evidence="4" id="KW-1185">Reference proteome</keyword>
<keyword evidence="3" id="KW-0255">Endonuclease</keyword>
<dbReference type="RefSeq" id="WP_082386577.1">
    <property type="nucleotide sequence ID" value="NZ_JACIEQ010000002.1"/>
</dbReference>
<name>A0A840C9B2_9RHOB</name>
<accession>A0A840C9B2</accession>
<dbReference type="Proteomes" id="UP000585681">
    <property type="component" value="Unassembled WGS sequence"/>
</dbReference>
<proteinExistence type="predicted"/>
<keyword evidence="3" id="KW-0540">Nuclease</keyword>
<reference evidence="3" key="1">
    <citation type="submission" date="2020-08" db="EMBL/GenBank/DDBJ databases">
        <title>Genomic Encyclopedia of Type Strains, Phase IV (KMG-IV): sequencing the most valuable type-strain genomes for metagenomic binning, comparative biology and taxonomic classification.</title>
        <authorList>
            <person name="Goeker M."/>
        </authorList>
    </citation>
    <scope>NUCLEOTIDE SEQUENCE [LARGE SCALE GENOMIC DNA]</scope>
    <source>
        <strain evidence="3">DSM 105040</strain>
    </source>
</reference>
<dbReference type="Gene3D" id="3.60.10.10">
    <property type="entry name" value="Endonuclease/exonuclease/phosphatase"/>
    <property type="match status" value="1"/>
</dbReference>
<feature type="domain" description="Endonuclease/exonuclease/phosphatase" evidence="2">
    <location>
        <begin position="106"/>
        <end position="287"/>
    </location>
</feature>
<evidence type="ECO:0000259" key="2">
    <source>
        <dbReference type="Pfam" id="PF03372"/>
    </source>
</evidence>